<dbReference type="EMBL" id="NVVJ01000016">
    <property type="protein sequence ID" value="PCJ25608.1"/>
    <property type="molecule type" value="Genomic_DNA"/>
</dbReference>
<dbReference type="GO" id="GO:0004165">
    <property type="term" value="F:delta(3)-delta(2)-enoyl-CoA isomerase activity"/>
    <property type="evidence" value="ECO:0007669"/>
    <property type="project" value="UniProtKB-ARBA"/>
</dbReference>
<keyword evidence="3" id="KW-0413">Isomerase</keyword>
<evidence type="ECO:0000256" key="3">
    <source>
        <dbReference type="ARBA" id="ARBA00023235"/>
    </source>
</evidence>
<reference evidence="5" key="1">
    <citation type="submission" date="2017-08" db="EMBL/GenBank/DDBJ databases">
        <title>A dynamic microbial community with high functional redundancy inhabits the cold, oxic subseafloor aquifer.</title>
        <authorList>
            <person name="Tully B.J."/>
            <person name="Wheat C.G."/>
            <person name="Glazer B.T."/>
            <person name="Huber J.A."/>
        </authorList>
    </citation>
    <scope>NUCLEOTIDE SEQUENCE [LARGE SCALE GENOMIC DNA]</scope>
</reference>
<dbReference type="InterPro" id="IPR029045">
    <property type="entry name" value="ClpP/crotonase-like_dom_sf"/>
</dbReference>
<sequence length="256" mass="27874">MFESKDPNVIYSVDGKVLVIQINRPEKKNALLPGMYNALADGLKLANESEAINVILIRGVDDCFTSGNDVNGFVNSDSAEPTDRPSVNFMHALNDSRKPIVAAVSGLAIGIGTTLLFHCDLVYASENCFLQLPFTRLGLCPEAASSYLLPRQIGYLRAAELLLLGDRFSSSKACEYGIVNEVLPQDQYLAHASSKAQELAALPPQAVQTSKQLMKRTITNEVPEAIEVELKEFSTLLQTPEAQAIMQAFLNKKKAG</sequence>
<evidence type="ECO:0000313" key="4">
    <source>
        <dbReference type="EMBL" id="PCJ25608.1"/>
    </source>
</evidence>
<keyword evidence="2" id="KW-0576">Peroxisome</keyword>
<dbReference type="Pfam" id="PF00378">
    <property type="entry name" value="ECH_1"/>
    <property type="match status" value="1"/>
</dbReference>
<organism evidence="4 5">
    <name type="scientific">SAR86 cluster bacterium</name>
    <dbReference type="NCBI Taxonomy" id="2030880"/>
    <lineage>
        <taxon>Bacteria</taxon>
        <taxon>Pseudomonadati</taxon>
        <taxon>Pseudomonadota</taxon>
        <taxon>Gammaproteobacteria</taxon>
        <taxon>SAR86 cluster</taxon>
    </lineage>
</organism>
<dbReference type="PANTHER" id="PTHR43684">
    <property type="match status" value="1"/>
</dbReference>
<evidence type="ECO:0000256" key="2">
    <source>
        <dbReference type="ARBA" id="ARBA00023140"/>
    </source>
</evidence>
<evidence type="ECO:0000256" key="1">
    <source>
        <dbReference type="ARBA" id="ARBA00004275"/>
    </source>
</evidence>
<proteinExistence type="predicted"/>
<dbReference type="PANTHER" id="PTHR43684:SF1">
    <property type="entry name" value="ENOYL-COA DELTA ISOMERASE 2"/>
    <property type="match status" value="1"/>
</dbReference>
<dbReference type="InterPro" id="IPR051053">
    <property type="entry name" value="ECH/Chromodomain_protein"/>
</dbReference>
<gene>
    <name evidence="4" type="ORF">COA96_07230</name>
</gene>
<comment type="caution">
    <text evidence="4">The sequence shown here is derived from an EMBL/GenBank/DDBJ whole genome shotgun (WGS) entry which is preliminary data.</text>
</comment>
<accession>A0A2A5B3D5</accession>
<dbReference type="GO" id="GO:0004300">
    <property type="term" value="F:enoyl-CoA hydratase activity"/>
    <property type="evidence" value="ECO:0007669"/>
    <property type="project" value="UniProtKB-EC"/>
</dbReference>
<dbReference type="Proteomes" id="UP000218327">
    <property type="component" value="Unassembled WGS sequence"/>
</dbReference>
<dbReference type="InterPro" id="IPR001753">
    <property type="entry name" value="Enoyl-CoA_hydra/iso"/>
</dbReference>
<keyword evidence="4" id="KW-0456">Lyase</keyword>
<dbReference type="SUPFAM" id="SSF52096">
    <property type="entry name" value="ClpP/crotonase"/>
    <property type="match status" value="1"/>
</dbReference>
<name>A0A2A5B3D5_9GAMM</name>
<dbReference type="Gene3D" id="3.90.226.10">
    <property type="entry name" value="2-enoyl-CoA Hydratase, Chain A, domain 1"/>
    <property type="match status" value="1"/>
</dbReference>
<dbReference type="AlphaFoldDB" id="A0A2A5B3D5"/>
<dbReference type="EC" id="4.2.1.17" evidence="4"/>
<protein>
    <submittedName>
        <fullName evidence="4">Enoyl-CoA hydratase</fullName>
        <ecNumber evidence="4">4.2.1.17</ecNumber>
    </submittedName>
</protein>
<evidence type="ECO:0000313" key="5">
    <source>
        <dbReference type="Proteomes" id="UP000218327"/>
    </source>
</evidence>
<comment type="subcellular location">
    <subcellularLocation>
        <location evidence="1">Peroxisome</location>
    </subcellularLocation>
</comment>
<dbReference type="CDD" id="cd06558">
    <property type="entry name" value="crotonase-like"/>
    <property type="match status" value="1"/>
</dbReference>